<feature type="domain" description="DUF4842" evidence="3">
    <location>
        <begin position="471"/>
        <end position="678"/>
    </location>
</feature>
<dbReference type="RefSeq" id="WP_127704128.1">
    <property type="nucleotide sequence ID" value="NZ_SACK01000002.1"/>
</dbReference>
<organism evidence="4 5">
    <name type="scientific">Mucilaginibacter limnophilus</name>
    <dbReference type="NCBI Taxonomy" id="1932778"/>
    <lineage>
        <taxon>Bacteria</taxon>
        <taxon>Pseudomonadati</taxon>
        <taxon>Bacteroidota</taxon>
        <taxon>Sphingobacteriia</taxon>
        <taxon>Sphingobacteriales</taxon>
        <taxon>Sphingobacteriaceae</taxon>
        <taxon>Mucilaginibacter</taxon>
    </lineage>
</organism>
<evidence type="ECO:0000313" key="4">
    <source>
        <dbReference type="EMBL" id="RVU01763.1"/>
    </source>
</evidence>
<dbReference type="Pfam" id="PF13448">
    <property type="entry name" value="DUF4114"/>
    <property type="match status" value="1"/>
</dbReference>
<sequence>MKKLFTTLFITTAIFAASCKKDSTPGQETAPEVEGNKLAPEGFNFATTKDVNVNITLRTNTNEAIAGVVVNVYNPSNPDAAIFKAVTDKSGNIKGKITVPSSLTQLVIDPAYVGLIRNVNAEIKGNATSIVIGGADGVSGDFINVVPNTLKTNSLTTNASSLTTISYPSPYRNTSEAVLNTSSYPLSLGRPKYLEATGDAISAELLRNVNASLPESSPLPQTHPEYLKSTVTSTLNIVEQSDVWITYVSEGAGNLNTLAFYTYTTGNPPARERDIRNATYIFPNASGVGSGGGLKAGDKVKLGRFPKGTTIAFMLIGNSWNGSGVNTGNTTYYSDDNLNPEGTASLRKHSVVLHDSANDLFLIGFEDLPRDGSSDNDFNDLVFYATSNPVTGISDDGVPPVDTGKDKDGDGVDDDKDAFPDDATKAYISYYPSENTYAQVAFEDNWPNKGDYDLNDLVVNCRYKFISNAKNQVISLTGDFVPVASGASFKNGFGLQLPVAASQVASVTGQNITGSYISRASNGVESGQAKAVIIPFDDQDNVLKYPDLSFFVNTMMDKNKVVGTTVSVEVKFTAAIDPANLQASAFNPFLISNKRRGYEVHLPGFAPTDKADAKLFDTSDDASKPSTGKYYLSNENWPWAISYNTSILYPIETAPINNAYLHFAEWARSAGTSYTDWYSNTAAGYRNTSLLYTK</sequence>
<keyword evidence="5" id="KW-1185">Reference proteome</keyword>
<dbReference type="PROSITE" id="PS51257">
    <property type="entry name" value="PROKAR_LIPOPROTEIN"/>
    <property type="match status" value="1"/>
</dbReference>
<evidence type="ECO:0000259" key="3">
    <source>
        <dbReference type="Pfam" id="PF16130"/>
    </source>
</evidence>
<comment type="caution">
    <text evidence="4">The sequence shown here is derived from an EMBL/GenBank/DDBJ whole genome shotgun (WGS) entry which is preliminary data.</text>
</comment>
<dbReference type="InterPro" id="IPR031025">
    <property type="entry name" value="LruC_dom"/>
</dbReference>
<name>A0A3S2UN31_9SPHI</name>
<evidence type="ECO:0000313" key="5">
    <source>
        <dbReference type="Proteomes" id="UP000282759"/>
    </source>
</evidence>
<accession>A0A3S2UN31</accession>
<dbReference type="EMBL" id="SACK01000002">
    <property type="protein sequence ID" value="RVU01763.1"/>
    <property type="molecule type" value="Genomic_DNA"/>
</dbReference>
<evidence type="ECO:0000259" key="2">
    <source>
        <dbReference type="Pfam" id="PF13448"/>
    </source>
</evidence>
<dbReference type="InterPro" id="IPR025193">
    <property type="entry name" value="DUF4114"/>
</dbReference>
<feature type="domain" description="DUF4114" evidence="2">
    <location>
        <begin position="305"/>
        <end position="388"/>
    </location>
</feature>
<dbReference type="Pfam" id="PF16130">
    <property type="entry name" value="DUF4842"/>
    <property type="match status" value="1"/>
</dbReference>
<gene>
    <name evidence="4" type="ORF">EOD41_07325</name>
</gene>
<dbReference type="Proteomes" id="UP000282759">
    <property type="component" value="Unassembled WGS sequence"/>
</dbReference>
<reference evidence="4 5" key="1">
    <citation type="submission" date="2019-01" db="EMBL/GenBank/DDBJ databases">
        <authorList>
            <person name="Chen W.-M."/>
        </authorList>
    </citation>
    <scope>NUCLEOTIDE SEQUENCE [LARGE SCALE GENOMIC DNA]</scope>
    <source>
        <strain evidence="4 5">YBJ-36</strain>
    </source>
</reference>
<dbReference type="OrthoDB" id="1204817at2"/>
<feature type="region of interest" description="Disordered" evidence="1">
    <location>
        <begin position="392"/>
        <end position="419"/>
    </location>
</feature>
<proteinExistence type="predicted"/>
<evidence type="ECO:0000256" key="1">
    <source>
        <dbReference type="SAM" id="MobiDB-lite"/>
    </source>
</evidence>
<dbReference type="AlphaFoldDB" id="A0A3S2UN31"/>
<dbReference type="InterPro" id="IPR032295">
    <property type="entry name" value="DUF4842"/>
</dbReference>
<protein>
    <submittedName>
        <fullName evidence="4">LruC domain-containing protein</fullName>
    </submittedName>
</protein>
<dbReference type="NCBIfam" id="TIGR04456">
    <property type="entry name" value="LruC_dom"/>
    <property type="match status" value="1"/>
</dbReference>